<accession>A0A8J8NVA6</accession>
<evidence type="ECO:0000313" key="2">
    <source>
        <dbReference type="Proteomes" id="UP000785679"/>
    </source>
</evidence>
<comment type="caution">
    <text evidence="1">The sequence shown here is derived from an EMBL/GenBank/DDBJ whole genome shotgun (WGS) entry which is preliminary data.</text>
</comment>
<dbReference type="AlphaFoldDB" id="A0A8J8NVA6"/>
<gene>
    <name evidence="1" type="ORF">FGO68_gene6912</name>
</gene>
<proteinExistence type="predicted"/>
<name>A0A8J8NVA6_HALGN</name>
<keyword evidence="2" id="KW-1185">Reference proteome</keyword>
<dbReference type="Proteomes" id="UP000785679">
    <property type="component" value="Unassembled WGS sequence"/>
</dbReference>
<organism evidence="1 2">
    <name type="scientific">Halteria grandinella</name>
    <dbReference type="NCBI Taxonomy" id="5974"/>
    <lineage>
        <taxon>Eukaryota</taxon>
        <taxon>Sar</taxon>
        <taxon>Alveolata</taxon>
        <taxon>Ciliophora</taxon>
        <taxon>Intramacronucleata</taxon>
        <taxon>Spirotrichea</taxon>
        <taxon>Stichotrichia</taxon>
        <taxon>Sporadotrichida</taxon>
        <taxon>Halteriidae</taxon>
        <taxon>Halteria</taxon>
    </lineage>
</organism>
<dbReference type="EMBL" id="RRYP01006853">
    <property type="protein sequence ID" value="TNV80920.1"/>
    <property type="molecule type" value="Genomic_DNA"/>
</dbReference>
<sequence>MPQFNLANQQLLTHPSVPKNIPLNESNSITEEVQNLKCIVETQEECASLDELYMTQARLQSVQEMIFNNQGQLNNEQFKIELTKLEQAMPKLVKSSLSRFKILNFSPNFLLKLKQASHLPLKVWVAHHQIQIPSNSHNCTQSKILIHLNFSTKQDIVKKTGSYLVLKLTRFKFIVEQMRSSLKST</sequence>
<protein>
    <submittedName>
        <fullName evidence="1">Uncharacterized protein</fullName>
    </submittedName>
</protein>
<evidence type="ECO:0000313" key="1">
    <source>
        <dbReference type="EMBL" id="TNV80920.1"/>
    </source>
</evidence>
<reference evidence="1" key="1">
    <citation type="submission" date="2019-06" db="EMBL/GenBank/DDBJ databases">
        <authorList>
            <person name="Zheng W."/>
        </authorList>
    </citation>
    <scope>NUCLEOTIDE SEQUENCE</scope>
    <source>
        <strain evidence="1">QDHG01</strain>
    </source>
</reference>